<accession>A0A0R3NG03</accession>
<gene>
    <name evidence="1" type="ORF">CQ13_18765</name>
</gene>
<evidence type="ECO:0000313" key="2">
    <source>
        <dbReference type="Proteomes" id="UP000052023"/>
    </source>
</evidence>
<evidence type="ECO:0000313" key="1">
    <source>
        <dbReference type="EMBL" id="KRR28880.1"/>
    </source>
</evidence>
<proteinExistence type="predicted"/>
<reference evidence="1 2" key="1">
    <citation type="submission" date="2014-03" db="EMBL/GenBank/DDBJ databases">
        <title>Bradyrhizobium valentinum sp. nov., isolated from effective nodules of Lupinus mariae-josephae, a lupine endemic of basic-lime soils in Eastern Spain.</title>
        <authorList>
            <person name="Duran D."/>
            <person name="Rey L."/>
            <person name="Navarro A."/>
            <person name="Busquets A."/>
            <person name="Imperial J."/>
            <person name="Ruiz-Argueso T."/>
        </authorList>
    </citation>
    <scope>NUCLEOTIDE SEQUENCE [LARGE SCALE GENOMIC DNA]</scope>
    <source>
        <strain evidence="1 2">Ro19</strain>
    </source>
</reference>
<protein>
    <submittedName>
        <fullName evidence="1">Uncharacterized protein</fullName>
    </submittedName>
</protein>
<sequence length="70" mass="8583">MTDKPEFVDMISEATRQVRRRTTPRIVDLQPIATKEASRLSHWPPEHWQQWRMETLTPWKLKPWRGKDWD</sequence>
<dbReference type="RefSeq" id="WP_057842556.1">
    <property type="nucleotide sequence ID" value="NZ_LLYA01000057.1"/>
</dbReference>
<keyword evidence="2" id="KW-1185">Reference proteome</keyword>
<dbReference type="Proteomes" id="UP000052023">
    <property type="component" value="Unassembled WGS sequence"/>
</dbReference>
<dbReference type="AlphaFoldDB" id="A0A0R3NG03"/>
<dbReference type="EMBL" id="LLYA01000057">
    <property type="protein sequence ID" value="KRR28880.1"/>
    <property type="molecule type" value="Genomic_DNA"/>
</dbReference>
<organism evidence="1 2">
    <name type="scientific">Bradyrhizobium retamae</name>
    <dbReference type="NCBI Taxonomy" id="1300035"/>
    <lineage>
        <taxon>Bacteria</taxon>
        <taxon>Pseudomonadati</taxon>
        <taxon>Pseudomonadota</taxon>
        <taxon>Alphaproteobacteria</taxon>
        <taxon>Hyphomicrobiales</taxon>
        <taxon>Nitrobacteraceae</taxon>
        <taxon>Bradyrhizobium</taxon>
    </lineage>
</organism>
<comment type="caution">
    <text evidence="1">The sequence shown here is derived from an EMBL/GenBank/DDBJ whole genome shotgun (WGS) entry which is preliminary data.</text>
</comment>
<dbReference type="OrthoDB" id="8250689at2"/>
<name>A0A0R3NG03_9BRAD</name>